<evidence type="ECO:0000256" key="9">
    <source>
        <dbReference type="HAMAP-Rule" id="MF_00530"/>
    </source>
</evidence>
<name>A0A1G9II40_9RHOB</name>
<dbReference type="Proteomes" id="UP000199382">
    <property type="component" value="Unassembled WGS sequence"/>
</dbReference>
<dbReference type="STRING" id="571298.SAMN04488026_107422"/>
<feature type="domain" description="ATP synthase F1 complex delta/epsilon subunit N-terminal" evidence="10">
    <location>
        <begin position="5"/>
        <end position="84"/>
    </location>
</feature>
<keyword evidence="7 9" id="KW-0472">Membrane</keyword>
<evidence type="ECO:0000256" key="8">
    <source>
        <dbReference type="ARBA" id="ARBA00023196"/>
    </source>
</evidence>
<evidence type="ECO:0000256" key="2">
    <source>
        <dbReference type="ARBA" id="ARBA00004184"/>
    </source>
</evidence>
<keyword evidence="9" id="KW-1003">Cell membrane</keyword>
<dbReference type="EMBL" id="FNEK01000074">
    <property type="protein sequence ID" value="SDL24593.1"/>
    <property type="molecule type" value="Genomic_DNA"/>
</dbReference>
<sequence>MKAGLHLSISTPTVILVEEPAAQSVRAEDESGGFGILPGHTEFLTALPASVVSWRDRDGGLRFCALRAGLMTVSGGNRVSIACREGILGDDLAALESEVAKLRAAELDAERRARVEHMRLHASAVRQIIRYLRPGQAGALDHPPRISEAGDGARS</sequence>
<dbReference type="RefSeq" id="WP_093163014.1">
    <property type="nucleotide sequence ID" value="NZ_FNEK01000074.1"/>
</dbReference>
<keyword evidence="12" id="KW-1185">Reference proteome</keyword>
<dbReference type="AlphaFoldDB" id="A0A1G9II40"/>
<comment type="function">
    <text evidence="1 9">Produces ATP from ADP in the presence of a proton gradient across the membrane.</text>
</comment>
<keyword evidence="6 9" id="KW-0406">Ion transport</keyword>
<dbReference type="InterPro" id="IPR024037">
    <property type="entry name" value="Alt_ATP_synth_F1_esu"/>
</dbReference>
<comment type="subunit">
    <text evidence="9">F-type ATPases have 2 components, CF(1) - the catalytic core - and CF(0) - the membrane proton channel. CF(1) has five subunits: alpha(3), beta(3), gamma(1), delta(1), epsilon(1). CF(0) has three main subunits: a, b and c.</text>
</comment>
<evidence type="ECO:0000256" key="7">
    <source>
        <dbReference type="ARBA" id="ARBA00023136"/>
    </source>
</evidence>
<dbReference type="InterPro" id="IPR001469">
    <property type="entry name" value="ATP_synth_F1_dsu/esu"/>
</dbReference>
<dbReference type="NCBIfam" id="NF009981">
    <property type="entry name" value="PRK13447.1"/>
    <property type="match status" value="1"/>
</dbReference>
<dbReference type="CDD" id="cd12152">
    <property type="entry name" value="F1-ATPase_delta"/>
    <property type="match status" value="1"/>
</dbReference>
<gene>
    <name evidence="9" type="primary">atpC</name>
    <name evidence="11" type="ORF">SAMN04488026_107422</name>
</gene>
<keyword evidence="8 9" id="KW-0139">CF(1)</keyword>
<accession>A0A1G9II40</accession>
<dbReference type="GO" id="GO:0046933">
    <property type="term" value="F:proton-transporting ATP synthase activity, rotational mechanism"/>
    <property type="evidence" value="ECO:0007669"/>
    <property type="project" value="UniProtKB-UniRule"/>
</dbReference>
<dbReference type="Gene3D" id="2.60.15.10">
    <property type="entry name" value="F0F1 ATP synthase delta/epsilon subunit, N-terminal"/>
    <property type="match status" value="1"/>
</dbReference>
<dbReference type="InterPro" id="IPR036771">
    <property type="entry name" value="ATPsynth_dsu/esu_N"/>
</dbReference>
<comment type="subcellular location">
    <subcellularLocation>
        <location evidence="9">Cell membrane</location>
        <topology evidence="9">Peripheral membrane protein</topology>
    </subcellularLocation>
    <subcellularLocation>
        <location evidence="2">Endomembrane system</location>
        <topology evidence="2">Peripheral membrane protein</topology>
    </subcellularLocation>
</comment>
<organism evidence="11 12">
    <name type="scientific">Aliiruegeria lutimaris</name>
    <dbReference type="NCBI Taxonomy" id="571298"/>
    <lineage>
        <taxon>Bacteria</taxon>
        <taxon>Pseudomonadati</taxon>
        <taxon>Pseudomonadota</taxon>
        <taxon>Alphaproteobacteria</taxon>
        <taxon>Rhodobacterales</taxon>
        <taxon>Roseobacteraceae</taxon>
        <taxon>Aliiruegeria</taxon>
    </lineage>
</organism>
<dbReference type="NCBIfam" id="TIGR03166">
    <property type="entry name" value="alt_F1F0_F1_eps"/>
    <property type="match status" value="1"/>
</dbReference>
<comment type="similarity">
    <text evidence="3 9">Belongs to the ATPase epsilon chain family.</text>
</comment>
<dbReference type="InterPro" id="IPR020546">
    <property type="entry name" value="ATP_synth_F1_dsu/esu_N"/>
</dbReference>
<evidence type="ECO:0000259" key="10">
    <source>
        <dbReference type="Pfam" id="PF02823"/>
    </source>
</evidence>
<evidence type="ECO:0000256" key="5">
    <source>
        <dbReference type="ARBA" id="ARBA00022781"/>
    </source>
</evidence>
<keyword evidence="9" id="KW-0066">ATP synthesis</keyword>
<evidence type="ECO:0000256" key="1">
    <source>
        <dbReference type="ARBA" id="ARBA00003543"/>
    </source>
</evidence>
<keyword evidence="4 9" id="KW-0813">Transport</keyword>
<dbReference type="GO" id="GO:0005524">
    <property type="term" value="F:ATP binding"/>
    <property type="evidence" value="ECO:0007669"/>
    <property type="project" value="UniProtKB-UniRule"/>
</dbReference>
<reference evidence="11 12" key="1">
    <citation type="submission" date="2016-10" db="EMBL/GenBank/DDBJ databases">
        <authorList>
            <person name="de Groot N.N."/>
        </authorList>
    </citation>
    <scope>NUCLEOTIDE SEQUENCE [LARGE SCALE GENOMIC DNA]</scope>
    <source>
        <strain evidence="11 12">DSM 25294</strain>
    </source>
</reference>
<proteinExistence type="inferred from homology"/>
<evidence type="ECO:0000256" key="4">
    <source>
        <dbReference type="ARBA" id="ARBA00022448"/>
    </source>
</evidence>
<keyword evidence="5 9" id="KW-0375">Hydrogen ion transport</keyword>
<evidence type="ECO:0000313" key="12">
    <source>
        <dbReference type="Proteomes" id="UP000199382"/>
    </source>
</evidence>
<evidence type="ECO:0000256" key="3">
    <source>
        <dbReference type="ARBA" id="ARBA00005712"/>
    </source>
</evidence>
<dbReference type="Pfam" id="PF02823">
    <property type="entry name" value="ATP-synt_DE_N"/>
    <property type="match status" value="1"/>
</dbReference>
<dbReference type="HAMAP" id="MF_00530">
    <property type="entry name" value="ATP_synth_epsil_bac"/>
    <property type="match status" value="1"/>
</dbReference>
<dbReference type="SUPFAM" id="SSF51344">
    <property type="entry name" value="Epsilon subunit of F1F0-ATP synthase N-terminal domain"/>
    <property type="match status" value="1"/>
</dbReference>
<evidence type="ECO:0000256" key="6">
    <source>
        <dbReference type="ARBA" id="ARBA00023065"/>
    </source>
</evidence>
<dbReference type="GO" id="GO:0045259">
    <property type="term" value="C:proton-transporting ATP synthase complex"/>
    <property type="evidence" value="ECO:0007669"/>
    <property type="project" value="UniProtKB-KW"/>
</dbReference>
<dbReference type="GO" id="GO:0012505">
    <property type="term" value="C:endomembrane system"/>
    <property type="evidence" value="ECO:0007669"/>
    <property type="project" value="UniProtKB-SubCell"/>
</dbReference>
<protein>
    <recommendedName>
        <fullName evidence="9">ATP synthase epsilon chain</fullName>
    </recommendedName>
    <alternativeName>
        <fullName evidence="9">ATP synthase F1 sector epsilon subunit</fullName>
    </alternativeName>
    <alternativeName>
        <fullName evidence="9">F-ATPase epsilon subunit</fullName>
    </alternativeName>
</protein>
<dbReference type="OrthoDB" id="272739at2"/>
<evidence type="ECO:0000313" key="11">
    <source>
        <dbReference type="EMBL" id="SDL24593.1"/>
    </source>
</evidence>
<dbReference type="GO" id="GO:0005886">
    <property type="term" value="C:plasma membrane"/>
    <property type="evidence" value="ECO:0007669"/>
    <property type="project" value="UniProtKB-SubCell"/>
</dbReference>